<feature type="region of interest" description="Disordered" evidence="1">
    <location>
        <begin position="312"/>
        <end position="331"/>
    </location>
</feature>
<name>A0A5S9NIU4_9HYPH</name>
<evidence type="ECO:0000313" key="4">
    <source>
        <dbReference type="Proteomes" id="UP000433050"/>
    </source>
</evidence>
<dbReference type="AlphaFoldDB" id="A0A5S9NIU4"/>
<evidence type="ECO:0008006" key="5">
    <source>
        <dbReference type="Google" id="ProtNLM"/>
    </source>
</evidence>
<evidence type="ECO:0000256" key="1">
    <source>
        <dbReference type="SAM" id="MobiDB-lite"/>
    </source>
</evidence>
<dbReference type="InterPro" id="IPR021293">
    <property type="entry name" value="DUF2865"/>
</dbReference>
<evidence type="ECO:0000256" key="2">
    <source>
        <dbReference type="SAM" id="SignalP"/>
    </source>
</evidence>
<feature type="chain" id="PRO_5024805612" description="DUF2865 domain-containing protein" evidence="2">
    <location>
        <begin position="28"/>
        <end position="331"/>
    </location>
</feature>
<gene>
    <name evidence="3" type="ORF">STARVERO_01006</name>
</gene>
<dbReference type="EMBL" id="CACSAS010000001">
    <property type="protein sequence ID" value="CAA0089744.1"/>
    <property type="molecule type" value="Genomic_DNA"/>
</dbReference>
<organism evidence="3 4">
    <name type="scientific">Starkeya nomas</name>
    <dbReference type="NCBI Taxonomy" id="2666134"/>
    <lineage>
        <taxon>Bacteria</taxon>
        <taxon>Pseudomonadati</taxon>
        <taxon>Pseudomonadota</taxon>
        <taxon>Alphaproteobacteria</taxon>
        <taxon>Hyphomicrobiales</taxon>
        <taxon>Xanthobacteraceae</taxon>
        <taxon>Starkeya</taxon>
    </lineage>
</organism>
<feature type="signal peptide" evidence="2">
    <location>
        <begin position="1"/>
        <end position="27"/>
    </location>
</feature>
<reference evidence="3 4" key="1">
    <citation type="submission" date="2019-12" db="EMBL/GenBank/DDBJ databases">
        <authorList>
            <person name="Reyes-Prieto M."/>
        </authorList>
    </citation>
    <scope>NUCLEOTIDE SEQUENCE [LARGE SCALE GENOMIC DNA]</scope>
    <source>
        <strain evidence="3">HF14-78462</strain>
    </source>
</reference>
<dbReference type="RefSeq" id="WP_144342522.1">
    <property type="nucleotide sequence ID" value="NZ_CACSAS010000001.1"/>
</dbReference>
<evidence type="ECO:0000313" key="3">
    <source>
        <dbReference type="EMBL" id="CAA0089744.1"/>
    </source>
</evidence>
<accession>A0A5S9NIU4</accession>
<dbReference type="Proteomes" id="UP000433050">
    <property type="component" value="Unassembled WGS sequence"/>
</dbReference>
<sequence length="331" mass="35980">MMFQRPRLAACLLAAATLAASVGLAHAQGAPGGDRATCMRLEGQLSALDSGQGGQPNLGGTIARQQKEVADLAAQARQLGCDKRGFLIFQPQLPPQCEALNSRLTQARSALDRTMVQARGQRSGTESQRRQLIYALAQNNCGPQYQAALGQGRRNDAAGEQRRPRNFFEQLFGAPRTPQEPEESPSLENVQPMEMPKVSTYRTVCVRTCDGFFFPISFSASPSRFPSDEAQCQRQCPGTEARLFAYRNPGEDIEQAVGTNGQTYMSLPNALLYKKQFVAACSCRPAGMNWAQALGQQQDMTLRKGDIVVTEDAAREMSQPRPANPPAGAKP</sequence>
<dbReference type="Pfam" id="PF11064">
    <property type="entry name" value="DUF2865"/>
    <property type="match status" value="1"/>
</dbReference>
<protein>
    <recommendedName>
        <fullName evidence="5">DUF2865 domain-containing protein</fullName>
    </recommendedName>
</protein>
<keyword evidence="2" id="KW-0732">Signal</keyword>
<keyword evidence="4" id="KW-1185">Reference proteome</keyword>
<proteinExistence type="predicted"/>